<dbReference type="PRINTS" id="PR01374">
    <property type="entry name" value="TONBPROTEIN"/>
</dbReference>
<keyword evidence="5 10" id="KW-0997">Cell inner membrane</keyword>
<dbReference type="InterPro" id="IPR037682">
    <property type="entry name" value="TonB_C"/>
</dbReference>
<evidence type="ECO:0000256" key="4">
    <source>
        <dbReference type="ARBA" id="ARBA00022475"/>
    </source>
</evidence>
<protein>
    <recommendedName>
        <fullName evidence="10">Protein TonB</fullName>
    </recommendedName>
</protein>
<evidence type="ECO:0000256" key="8">
    <source>
        <dbReference type="ARBA" id="ARBA00022989"/>
    </source>
</evidence>
<sequence length="212" mass="23517">MQLTANPTFSVSHFVRPFNYLLLGALVTFGLFVLMAKLIEQHSEAPPVDDPVIIDDFRLHVEEPVTQIKKPIKPMEKTIEQPPSLPVPIESEPGPTEISVNVNPVIPGNELTINTELGRENNASARPIVRVNPGYPADAARQGLEGWVQLSFDISPQGTVENIKVVDAEPSRIFDREARRALAKWRYQPQIENGVPVGQSGLQVVLTFKLEQ</sequence>
<dbReference type="GO" id="GO:0030288">
    <property type="term" value="C:outer membrane-bounded periplasmic space"/>
    <property type="evidence" value="ECO:0007669"/>
    <property type="project" value="InterPro"/>
</dbReference>
<name>A0A1E8FGR7_9ALTE</name>
<dbReference type="FunFam" id="3.30.1150.10:FF:000006">
    <property type="entry name" value="Protein TonB"/>
    <property type="match status" value="1"/>
</dbReference>
<proteinExistence type="inferred from homology"/>
<dbReference type="Proteomes" id="UP000176037">
    <property type="component" value="Unassembled WGS sequence"/>
</dbReference>
<accession>A0A1E8FGR7</accession>
<evidence type="ECO:0000256" key="2">
    <source>
        <dbReference type="ARBA" id="ARBA00006555"/>
    </source>
</evidence>
<dbReference type="GO" id="GO:0015891">
    <property type="term" value="P:siderophore transport"/>
    <property type="evidence" value="ECO:0007669"/>
    <property type="project" value="InterPro"/>
</dbReference>
<keyword evidence="13" id="KW-1185">Reference proteome</keyword>
<dbReference type="GO" id="GO:0031992">
    <property type="term" value="F:energy transducer activity"/>
    <property type="evidence" value="ECO:0007669"/>
    <property type="project" value="InterPro"/>
</dbReference>
<dbReference type="GO" id="GO:0005886">
    <property type="term" value="C:plasma membrane"/>
    <property type="evidence" value="ECO:0007669"/>
    <property type="project" value="UniProtKB-SubCell"/>
</dbReference>
<dbReference type="GO" id="GO:0015031">
    <property type="term" value="P:protein transport"/>
    <property type="evidence" value="ECO:0007669"/>
    <property type="project" value="UniProtKB-UniRule"/>
</dbReference>
<dbReference type="Gene3D" id="3.30.1150.10">
    <property type="match status" value="1"/>
</dbReference>
<keyword evidence="9 10" id="KW-0472">Membrane</keyword>
<organism evidence="12 13">
    <name type="scientific">Alteromonas lipolytica</name>
    <dbReference type="NCBI Taxonomy" id="1856405"/>
    <lineage>
        <taxon>Bacteria</taxon>
        <taxon>Pseudomonadati</taxon>
        <taxon>Pseudomonadota</taxon>
        <taxon>Gammaproteobacteria</taxon>
        <taxon>Alteromonadales</taxon>
        <taxon>Alteromonadaceae</taxon>
        <taxon>Alteromonas/Salinimonas group</taxon>
        <taxon>Alteromonas</taxon>
    </lineage>
</organism>
<dbReference type="InterPro" id="IPR051045">
    <property type="entry name" value="TonB-dependent_transducer"/>
</dbReference>
<keyword evidence="6 10" id="KW-0812">Transmembrane</keyword>
<evidence type="ECO:0000256" key="6">
    <source>
        <dbReference type="ARBA" id="ARBA00022692"/>
    </source>
</evidence>
<keyword evidence="10" id="KW-0735">Signal-anchor</keyword>
<evidence type="ECO:0000256" key="1">
    <source>
        <dbReference type="ARBA" id="ARBA00004383"/>
    </source>
</evidence>
<dbReference type="GO" id="GO:0055085">
    <property type="term" value="P:transmembrane transport"/>
    <property type="evidence" value="ECO:0007669"/>
    <property type="project" value="InterPro"/>
</dbReference>
<dbReference type="AlphaFoldDB" id="A0A1E8FGR7"/>
<reference evidence="12 13" key="1">
    <citation type="submission" date="2016-09" db="EMBL/GenBank/DDBJ databases">
        <title>Alteromonas lipolytica, a new species isolated from sea water.</title>
        <authorList>
            <person name="Wu Y.-H."/>
            <person name="Cheng H."/>
            <person name="Xu X.-W."/>
        </authorList>
    </citation>
    <scope>NUCLEOTIDE SEQUENCE [LARGE SCALE GENOMIC DNA]</scope>
    <source>
        <strain evidence="12 13">JW12</strain>
    </source>
</reference>
<evidence type="ECO:0000256" key="7">
    <source>
        <dbReference type="ARBA" id="ARBA00022927"/>
    </source>
</evidence>
<evidence type="ECO:0000313" key="12">
    <source>
        <dbReference type="EMBL" id="OFI34653.1"/>
    </source>
</evidence>
<comment type="function">
    <text evidence="10">Interacts with outer membrane receptor proteins that carry out high-affinity binding and energy dependent uptake into the periplasmic space of specific substrates. It could act to transduce energy from the cytoplasmic membrane to specific energy-requiring processes in the outer membrane, resulting in the release into the periplasm of ligands bound by these outer membrane proteins.</text>
</comment>
<keyword evidence="4 10" id="KW-1003">Cell membrane</keyword>
<comment type="similarity">
    <text evidence="2 10">Belongs to the TonB family.</text>
</comment>
<evidence type="ECO:0000313" key="13">
    <source>
        <dbReference type="Proteomes" id="UP000176037"/>
    </source>
</evidence>
<dbReference type="Pfam" id="PF03544">
    <property type="entry name" value="TonB_C"/>
    <property type="match status" value="1"/>
</dbReference>
<comment type="subcellular location">
    <subcellularLocation>
        <location evidence="1 10">Cell inner membrane</location>
        <topology evidence="1 10">Single-pass membrane protein</topology>
        <orientation evidence="1 10">Periplasmic side</orientation>
    </subcellularLocation>
</comment>
<evidence type="ECO:0000256" key="5">
    <source>
        <dbReference type="ARBA" id="ARBA00022519"/>
    </source>
</evidence>
<dbReference type="SUPFAM" id="SSF74653">
    <property type="entry name" value="TolA/TonB C-terminal domain"/>
    <property type="match status" value="1"/>
</dbReference>
<dbReference type="NCBIfam" id="TIGR01352">
    <property type="entry name" value="tonB_Cterm"/>
    <property type="match status" value="1"/>
</dbReference>
<dbReference type="EMBL" id="MJIC01000010">
    <property type="protein sequence ID" value="OFI34653.1"/>
    <property type="molecule type" value="Genomic_DNA"/>
</dbReference>
<keyword evidence="8 10" id="KW-1133">Transmembrane helix</keyword>
<gene>
    <name evidence="12" type="ORF">BFC17_13780</name>
</gene>
<feature type="domain" description="TonB C-terminal" evidence="11">
    <location>
        <begin position="120"/>
        <end position="212"/>
    </location>
</feature>
<evidence type="ECO:0000259" key="11">
    <source>
        <dbReference type="PROSITE" id="PS52015"/>
    </source>
</evidence>
<dbReference type="PANTHER" id="PTHR33446">
    <property type="entry name" value="PROTEIN TONB-RELATED"/>
    <property type="match status" value="1"/>
</dbReference>
<dbReference type="STRING" id="1856405.BFC17_13780"/>
<comment type="caution">
    <text evidence="12">The sequence shown here is derived from an EMBL/GenBank/DDBJ whole genome shotgun (WGS) entry which is preliminary data.</text>
</comment>
<dbReference type="PROSITE" id="PS52015">
    <property type="entry name" value="TONB_CTD"/>
    <property type="match status" value="1"/>
</dbReference>
<dbReference type="InterPro" id="IPR003538">
    <property type="entry name" value="TonB"/>
</dbReference>
<evidence type="ECO:0000256" key="9">
    <source>
        <dbReference type="ARBA" id="ARBA00023136"/>
    </source>
</evidence>
<evidence type="ECO:0000256" key="3">
    <source>
        <dbReference type="ARBA" id="ARBA00022448"/>
    </source>
</evidence>
<feature type="transmembrane region" description="Helical" evidence="10">
    <location>
        <begin position="20"/>
        <end position="39"/>
    </location>
</feature>
<dbReference type="RefSeq" id="WP_070175571.1">
    <property type="nucleotide sequence ID" value="NZ_BMJR01000001.1"/>
</dbReference>
<keyword evidence="3 10" id="KW-0813">Transport</keyword>
<dbReference type="InterPro" id="IPR006260">
    <property type="entry name" value="TonB/TolA_C"/>
</dbReference>
<evidence type="ECO:0000256" key="10">
    <source>
        <dbReference type="RuleBase" id="RU362123"/>
    </source>
</evidence>
<dbReference type="PANTHER" id="PTHR33446:SF14">
    <property type="entry name" value="PROTEIN TONB"/>
    <property type="match status" value="1"/>
</dbReference>
<dbReference type="OrthoDB" id="1628901at2"/>
<keyword evidence="7 10" id="KW-0653">Protein transport</keyword>